<dbReference type="InterPro" id="IPR029063">
    <property type="entry name" value="SAM-dependent_MTases_sf"/>
</dbReference>
<accession>A0A0P9CQD6</accession>
<proteinExistence type="predicted"/>
<keyword evidence="4" id="KW-1185">Reference proteome</keyword>
<evidence type="ECO:0000313" key="3">
    <source>
        <dbReference type="EMBL" id="KPV47833.1"/>
    </source>
</evidence>
<dbReference type="Proteomes" id="UP000050509">
    <property type="component" value="Unassembled WGS sequence"/>
</dbReference>
<dbReference type="InterPro" id="IPR013216">
    <property type="entry name" value="Methyltransf_11"/>
</dbReference>
<dbReference type="InterPro" id="IPR050447">
    <property type="entry name" value="Erg6_SMT_methyltransf"/>
</dbReference>
<evidence type="ECO:0000256" key="1">
    <source>
        <dbReference type="ARBA" id="ARBA00022679"/>
    </source>
</evidence>
<organism evidence="3 4">
    <name type="scientific">Kouleothrix aurantiaca</name>
    <dbReference type="NCBI Taxonomy" id="186479"/>
    <lineage>
        <taxon>Bacteria</taxon>
        <taxon>Bacillati</taxon>
        <taxon>Chloroflexota</taxon>
        <taxon>Chloroflexia</taxon>
        <taxon>Chloroflexales</taxon>
        <taxon>Roseiflexineae</taxon>
        <taxon>Roseiflexaceae</taxon>
        <taxon>Kouleothrix</taxon>
    </lineage>
</organism>
<comment type="caution">
    <text evidence="3">The sequence shown here is derived from an EMBL/GenBank/DDBJ whole genome shotgun (WGS) entry which is preliminary data.</text>
</comment>
<dbReference type="PANTHER" id="PTHR44068:SF11">
    <property type="entry name" value="GERANYL DIPHOSPHATE 2-C-METHYLTRANSFERASE"/>
    <property type="match status" value="1"/>
</dbReference>
<dbReference type="SUPFAM" id="SSF53335">
    <property type="entry name" value="S-adenosyl-L-methionine-dependent methyltransferases"/>
    <property type="match status" value="1"/>
</dbReference>
<reference evidence="3 4" key="1">
    <citation type="submission" date="2015-09" db="EMBL/GenBank/DDBJ databases">
        <title>Draft genome sequence of Kouleothrix aurantiaca JCM 19913.</title>
        <authorList>
            <person name="Hemp J."/>
        </authorList>
    </citation>
    <scope>NUCLEOTIDE SEQUENCE [LARGE SCALE GENOMIC DNA]</scope>
    <source>
        <strain evidence="3 4">COM-B</strain>
    </source>
</reference>
<feature type="non-terminal residue" evidence="3">
    <location>
        <position position="1"/>
    </location>
</feature>
<dbReference type="EMBL" id="LJCR01003191">
    <property type="protein sequence ID" value="KPV47833.1"/>
    <property type="molecule type" value="Genomic_DNA"/>
</dbReference>
<dbReference type="GO" id="GO:0008757">
    <property type="term" value="F:S-adenosylmethionine-dependent methyltransferase activity"/>
    <property type="evidence" value="ECO:0007669"/>
    <property type="project" value="InterPro"/>
</dbReference>
<dbReference type="AlphaFoldDB" id="A0A0P9CQD6"/>
<name>A0A0P9CQD6_9CHLR</name>
<dbReference type="PANTHER" id="PTHR44068">
    <property type="entry name" value="ZGC:194242"/>
    <property type="match status" value="1"/>
</dbReference>
<evidence type="ECO:0000259" key="2">
    <source>
        <dbReference type="Pfam" id="PF08241"/>
    </source>
</evidence>
<dbReference type="CDD" id="cd02440">
    <property type="entry name" value="AdoMet_MTases"/>
    <property type="match status" value="1"/>
</dbReference>
<evidence type="ECO:0000313" key="4">
    <source>
        <dbReference type="Proteomes" id="UP000050509"/>
    </source>
</evidence>
<feature type="domain" description="Methyltransferase type 11" evidence="2">
    <location>
        <begin position="2"/>
        <end position="70"/>
    </location>
</feature>
<dbReference type="Gene3D" id="3.40.50.150">
    <property type="entry name" value="Vaccinia Virus protein VP39"/>
    <property type="match status" value="1"/>
</dbReference>
<protein>
    <recommendedName>
        <fullName evidence="2">Methyltransferase type 11 domain-containing protein</fullName>
    </recommendedName>
</protein>
<sequence>AMLERARSKVAAAGVSGRVELHLGEAGALPWPDASFDMVVSLEALEFFPRPRRALAEMARTLRPGGTLLVSKYPDAWARTLPLKGLTRVHMRRTLARLGVEVQEFRTWQPGHYELTLARKQ</sequence>
<dbReference type="Pfam" id="PF08241">
    <property type="entry name" value="Methyltransf_11"/>
    <property type="match status" value="1"/>
</dbReference>
<gene>
    <name evidence="3" type="ORF">SE17_41310</name>
</gene>
<keyword evidence="1" id="KW-0808">Transferase</keyword>